<dbReference type="EMBL" id="UOEJ01000174">
    <property type="protein sequence ID" value="VAW03627.1"/>
    <property type="molecule type" value="Genomic_DNA"/>
</dbReference>
<organism evidence="4">
    <name type="scientific">hydrothermal vent metagenome</name>
    <dbReference type="NCBI Taxonomy" id="652676"/>
    <lineage>
        <taxon>unclassified sequences</taxon>
        <taxon>metagenomes</taxon>
        <taxon>ecological metagenomes</taxon>
    </lineage>
</organism>
<dbReference type="Pfam" id="PF23844">
    <property type="entry name" value="NCTSP_N"/>
    <property type="match status" value="1"/>
</dbReference>
<dbReference type="InterPro" id="IPR057102">
    <property type="entry name" value="NCTSP_N"/>
</dbReference>
<evidence type="ECO:0000313" key="4">
    <source>
        <dbReference type="EMBL" id="VAW03627.1"/>
    </source>
</evidence>
<feature type="domain" description="Non-contractile tail sheath TIM barrel" evidence="3">
    <location>
        <begin position="213"/>
        <end position="563"/>
    </location>
</feature>
<protein>
    <submittedName>
        <fullName evidence="4">Similar to phage capsid and scaffold / Gene Transfer Agent (GTA) ORFG12</fullName>
    </submittedName>
</protein>
<gene>
    <name evidence="4" type="ORF">MNBD_ALPHA01-2089</name>
</gene>
<evidence type="ECO:0000259" key="1">
    <source>
        <dbReference type="Pfam" id="PF09343"/>
    </source>
</evidence>
<evidence type="ECO:0000259" key="2">
    <source>
        <dbReference type="Pfam" id="PF23844"/>
    </source>
</evidence>
<dbReference type="InterPro" id="IPR057122">
    <property type="entry name" value="TIM-barrel_NCTSP"/>
</dbReference>
<accession>A0A3B0SRI7</accession>
<dbReference type="AlphaFoldDB" id="A0A3B0SRI7"/>
<dbReference type="Pfam" id="PF09343">
    <property type="entry name" value="DUF2460"/>
    <property type="match status" value="1"/>
</dbReference>
<dbReference type="Pfam" id="PF23845">
    <property type="entry name" value="TIM-barrel_NCTSP"/>
    <property type="match status" value="1"/>
</dbReference>
<evidence type="ECO:0000259" key="3">
    <source>
        <dbReference type="Pfam" id="PF23845"/>
    </source>
</evidence>
<dbReference type="InterPro" id="IPR011740">
    <property type="entry name" value="DUF2460"/>
</dbReference>
<feature type="domain" description="DUF2460" evidence="1">
    <location>
        <begin position="578"/>
        <end position="781"/>
    </location>
</feature>
<dbReference type="NCBIfam" id="TIGR02217">
    <property type="entry name" value="chp_TIGR02217"/>
    <property type="match status" value="1"/>
</dbReference>
<sequence length="782" mass="87663">MYWLATPGDQTEESFIRRFSPRYWTINFPRPMMASTVTTGYDSLAIDLVFYRYEDLCGLIWDSVDSIDHPFHSYETSRDYSRTVLSFRWQSSNIMALDLLNSPTLTIEGRDQNGTARTWYVRLWNYATGLAEDAVITLDFDNLAGGFLHPSEADPVYPGDIDRMFISMVPSAFDGTTTGPLPAAVEGQVTVSDIKVTGPTSTLRVGDGYVQGHSLRLANGYDDVTSLAPERVIWNMLRLGYGEWINHYVGMSHYYNLSWDAGEGRYIIDPAKAKLNRAAASWHKNFLELADFFNFRVIFSLSYEILADNIPESWQQKAHDGMPARTGWLPPSGLIAPTNQAALDYLRDVFLAFGQIIDQVGADHHYQIGEPWWWIDQGGAGVPHFYDDVTTALYTTETTNAVPPPHLLATEVATSPQQDYLDWLGDKLGLSTLWLKDQVKIQHPTAEVGLLFYSPQVLLDNAPMAGVVNFPTAHWQTPAFDFLQVEDYDFVLNGEWGKRAMAIDRIDQNLSYPRARTHYFGGFNLLPETPENWKNIIRAVDLGFQDDYAEVFVWAYPQIVRDGVIYTNNQENIMTGFHETRLPEDISYGASGGPQFLTNVVEMASGHEQRNREWAEARNIYDIGLGLRSENDLGELLGFFRARAGRAYGFRYKDWLDYKSSAPQQNIAATDQILAMGDGATVGFQLVKTYDSGGLLHVRNIAKPATGTVTVALDGVIQATGWQVDVTDGVVTFDVAPANGVVITAGYEFDVPVRFLEDFLPITLESYQAGQVPSISLIEVRL</sequence>
<reference evidence="4" key="1">
    <citation type="submission" date="2018-06" db="EMBL/GenBank/DDBJ databases">
        <authorList>
            <person name="Zhirakovskaya E."/>
        </authorList>
    </citation>
    <scope>NUCLEOTIDE SEQUENCE</scope>
</reference>
<feature type="domain" description="Non-contractile tail sheath N-terminal" evidence="2">
    <location>
        <begin position="16"/>
        <end position="206"/>
    </location>
</feature>
<proteinExistence type="predicted"/>
<name>A0A3B0SRI7_9ZZZZ</name>